<feature type="binding site" evidence="3">
    <location>
        <begin position="242"/>
        <end position="243"/>
    </location>
    <ligand>
        <name>ATP</name>
        <dbReference type="ChEBI" id="CHEBI:30616"/>
    </ligand>
</feature>
<dbReference type="AlphaFoldDB" id="A0A1G1XNV2"/>
<feature type="binding site" evidence="1">
    <location>
        <position position="242"/>
    </location>
    <ligand>
        <name>ATP</name>
        <dbReference type="ChEBI" id="CHEBI:30616"/>
    </ligand>
</feature>
<dbReference type="InterPro" id="IPR026287">
    <property type="entry name" value="SoFic-like"/>
</dbReference>
<feature type="binding site" evidence="1">
    <location>
        <position position="65"/>
    </location>
    <ligand>
        <name>ATP</name>
        <dbReference type="ChEBI" id="CHEBI:30616"/>
    </ligand>
</feature>
<feature type="binding site" evidence="3">
    <location>
        <begin position="204"/>
        <end position="211"/>
    </location>
    <ligand>
        <name>ATP</name>
        <dbReference type="ChEBI" id="CHEBI:30616"/>
    </ligand>
</feature>
<dbReference type="GO" id="GO:0005524">
    <property type="term" value="F:ATP binding"/>
    <property type="evidence" value="ECO:0007669"/>
    <property type="project" value="UniProtKB-KW"/>
</dbReference>
<feature type="active site" evidence="2">
    <location>
        <position position="200"/>
    </location>
</feature>
<feature type="binding site" evidence="1">
    <location>
        <begin position="205"/>
        <end position="211"/>
    </location>
    <ligand>
        <name>ATP</name>
        <dbReference type="ChEBI" id="CHEBI:30616"/>
    </ligand>
</feature>
<dbReference type="PANTHER" id="PTHR13504">
    <property type="entry name" value="FIDO DOMAIN-CONTAINING PROTEIN DDB_G0283145"/>
    <property type="match status" value="1"/>
</dbReference>
<dbReference type="Gene3D" id="1.10.3290.10">
    <property type="entry name" value="Fido-like domain"/>
    <property type="match status" value="1"/>
</dbReference>
<dbReference type="SUPFAM" id="SSF140931">
    <property type="entry name" value="Fic-like"/>
    <property type="match status" value="1"/>
</dbReference>
<dbReference type="EMBL" id="MHHZ01000015">
    <property type="protein sequence ID" value="OGY41604.1"/>
    <property type="molecule type" value="Genomic_DNA"/>
</dbReference>
<name>A0A1G1XNV2_9BACT</name>
<dbReference type="Pfam" id="PF02661">
    <property type="entry name" value="Fic"/>
    <property type="match status" value="1"/>
</dbReference>
<proteinExistence type="predicted"/>
<evidence type="ECO:0000256" key="1">
    <source>
        <dbReference type="PIRSR" id="PIRSR038925-1"/>
    </source>
</evidence>
<dbReference type="PIRSF" id="PIRSF038925">
    <property type="entry name" value="AMP-prot_trans"/>
    <property type="match status" value="1"/>
</dbReference>
<keyword evidence="1" id="KW-0067">ATP-binding</keyword>
<evidence type="ECO:0000313" key="6">
    <source>
        <dbReference type="Proteomes" id="UP000176498"/>
    </source>
</evidence>
<protein>
    <recommendedName>
        <fullName evidence="4">Fido domain-containing protein</fullName>
    </recommendedName>
</protein>
<keyword evidence="1" id="KW-0547">Nucleotide-binding</keyword>
<sequence>MKTPYIPTILPPNLDSVYTQDFVKSLCEANRALAKLSELPHLLPNVDLLSAPLLRKEAVLSSKIEGTQTTLSELYKYEAQIGDDVKKEEAKEVENYVKAMHKGMEDITNLSLSLRTIKNMHAVLLHEVRNEQGEPGEFRNFQNYIAPRGTPFENATYVPPPPQEIPNLMGMLEKYLNDKDVKEDPIIQCALLHYQFEAIHPFGDGNGRIGRLLIPLFFYERGIIKAPLIYVSEFLEQNHQDYYALLRNISEQNDWVPWLRFFIEAIKIQSNVTHRRAEEIIDLYRNYHQKILEKAQSSNAVALVEHIFKYPYTAAPFVSKKIGVSHQTSMRLLERFVELGALKRVQGRMKRPKFSRPVRLYVFQELIDIVNKP</sequence>
<evidence type="ECO:0000313" key="5">
    <source>
        <dbReference type="EMBL" id="OGY41604.1"/>
    </source>
</evidence>
<dbReference type="InterPro" id="IPR025758">
    <property type="entry name" value="Fic/DOC_N"/>
</dbReference>
<dbReference type="InterPro" id="IPR040198">
    <property type="entry name" value="Fido_containing"/>
</dbReference>
<gene>
    <name evidence="5" type="ORF">A2Y82_01300</name>
</gene>
<comment type="caution">
    <text evidence="5">The sequence shown here is derived from an EMBL/GenBank/DDBJ whole genome shotgun (WGS) entry which is preliminary data.</text>
</comment>
<accession>A0A1G1XNV2</accession>
<dbReference type="Pfam" id="PF13784">
    <property type="entry name" value="Fic_N"/>
    <property type="match status" value="1"/>
</dbReference>
<evidence type="ECO:0000259" key="4">
    <source>
        <dbReference type="PROSITE" id="PS51459"/>
    </source>
</evidence>
<reference evidence="5 6" key="1">
    <citation type="journal article" date="2016" name="Nat. Commun.">
        <title>Thousands of microbial genomes shed light on interconnected biogeochemical processes in an aquifer system.</title>
        <authorList>
            <person name="Anantharaman K."/>
            <person name="Brown C.T."/>
            <person name="Hug L.A."/>
            <person name="Sharon I."/>
            <person name="Castelle C.J."/>
            <person name="Probst A.J."/>
            <person name="Thomas B.C."/>
            <person name="Singh A."/>
            <person name="Wilkins M.J."/>
            <person name="Karaoz U."/>
            <person name="Brodie E.L."/>
            <person name="Williams K.H."/>
            <person name="Hubbard S.S."/>
            <person name="Banfield J.F."/>
        </authorList>
    </citation>
    <scope>NUCLEOTIDE SEQUENCE [LARGE SCALE GENOMIC DNA]</scope>
</reference>
<dbReference type="InterPro" id="IPR003812">
    <property type="entry name" value="Fido"/>
</dbReference>
<dbReference type="PROSITE" id="PS51459">
    <property type="entry name" value="FIDO"/>
    <property type="match status" value="1"/>
</dbReference>
<organism evidence="5 6">
    <name type="scientific">Candidatus Buchananbacteria bacterium RBG_13_36_9</name>
    <dbReference type="NCBI Taxonomy" id="1797530"/>
    <lineage>
        <taxon>Bacteria</taxon>
        <taxon>Candidatus Buchananiibacteriota</taxon>
    </lineage>
</organism>
<feature type="domain" description="Fido" evidence="4">
    <location>
        <begin position="112"/>
        <end position="264"/>
    </location>
</feature>
<evidence type="ECO:0000256" key="3">
    <source>
        <dbReference type="PIRSR" id="PIRSR640198-2"/>
    </source>
</evidence>
<feature type="binding site" evidence="1">
    <location>
        <position position="200"/>
    </location>
    <ligand>
        <name>ATP</name>
        <dbReference type="ChEBI" id="CHEBI:30616"/>
    </ligand>
</feature>
<dbReference type="InterPro" id="IPR036597">
    <property type="entry name" value="Fido-like_dom_sf"/>
</dbReference>
<evidence type="ECO:0000256" key="2">
    <source>
        <dbReference type="PIRSR" id="PIRSR640198-1"/>
    </source>
</evidence>
<dbReference type="PANTHER" id="PTHR13504:SF38">
    <property type="entry name" value="FIDO DOMAIN-CONTAINING PROTEIN"/>
    <property type="match status" value="1"/>
</dbReference>
<dbReference type="Proteomes" id="UP000176498">
    <property type="component" value="Unassembled WGS sequence"/>
</dbReference>